<dbReference type="GO" id="GO:0003700">
    <property type="term" value="F:DNA-binding transcription factor activity"/>
    <property type="evidence" value="ECO:0007669"/>
    <property type="project" value="InterPro"/>
</dbReference>
<evidence type="ECO:0000259" key="5">
    <source>
        <dbReference type="PROSITE" id="PS50931"/>
    </source>
</evidence>
<evidence type="ECO:0000256" key="2">
    <source>
        <dbReference type="ARBA" id="ARBA00023015"/>
    </source>
</evidence>
<dbReference type="GO" id="GO:0000976">
    <property type="term" value="F:transcription cis-regulatory region binding"/>
    <property type="evidence" value="ECO:0007669"/>
    <property type="project" value="TreeGrafter"/>
</dbReference>
<dbReference type="Gene3D" id="3.40.190.290">
    <property type="match status" value="1"/>
</dbReference>
<feature type="domain" description="HTH lysR-type" evidence="5">
    <location>
        <begin position="4"/>
        <end position="61"/>
    </location>
</feature>
<keyword evidence="7" id="KW-1185">Reference proteome</keyword>
<keyword evidence="4" id="KW-0804">Transcription</keyword>
<dbReference type="PANTHER" id="PTHR30126:SF64">
    <property type="entry name" value="HTH-TYPE TRANSCRIPTIONAL REGULATOR CITR"/>
    <property type="match status" value="1"/>
</dbReference>
<dbReference type="Pfam" id="PF00126">
    <property type="entry name" value="HTH_1"/>
    <property type="match status" value="1"/>
</dbReference>
<evidence type="ECO:0000313" key="6">
    <source>
        <dbReference type="EMBL" id="SNZ06567.1"/>
    </source>
</evidence>
<dbReference type="Pfam" id="PF03466">
    <property type="entry name" value="LysR_substrate"/>
    <property type="match status" value="1"/>
</dbReference>
<keyword evidence="3 6" id="KW-0238">DNA-binding</keyword>
<dbReference type="PANTHER" id="PTHR30126">
    <property type="entry name" value="HTH-TYPE TRANSCRIPTIONAL REGULATOR"/>
    <property type="match status" value="1"/>
</dbReference>
<dbReference type="FunFam" id="1.10.10.10:FF:000001">
    <property type="entry name" value="LysR family transcriptional regulator"/>
    <property type="match status" value="1"/>
</dbReference>
<organism evidence="6 7">
    <name type="scientific">Persephonella hydrogeniphila</name>
    <dbReference type="NCBI Taxonomy" id="198703"/>
    <lineage>
        <taxon>Bacteria</taxon>
        <taxon>Pseudomonadati</taxon>
        <taxon>Aquificota</taxon>
        <taxon>Aquificia</taxon>
        <taxon>Aquificales</taxon>
        <taxon>Hydrogenothermaceae</taxon>
        <taxon>Persephonella</taxon>
    </lineage>
</organism>
<dbReference type="InterPro" id="IPR036390">
    <property type="entry name" value="WH_DNA-bd_sf"/>
</dbReference>
<evidence type="ECO:0000313" key="7">
    <source>
        <dbReference type="Proteomes" id="UP000219036"/>
    </source>
</evidence>
<dbReference type="InterPro" id="IPR036388">
    <property type="entry name" value="WH-like_DNA-bd_sf"/>
</dbReference>
<gene>
    <name evidence="6" type="ORF">SAMN06265182_0721</name>
</gene>
<dbReference type="PROSITE" id="PS50931">
    <property type="entry name" value="HTH_LYSR"/>
    <property type="match status" value="1"/>
</dbReference>
<keyword evidence="2" id="KW-0805">Transcription regulation</keyword>
<reference evidence="7" key="1">
    <citation type="submission" date="2017-09" db="EMBL/GenBank/DDBJ databases">
        <authorList>
            <person name="Varghese N."/>
            <person name="Submissions S."/>
        </authorList>
    </citation>
    <scope>NUCLEOTIDE SEQUENCE [LARGE SCALE GENOMIC DNA]</scope>
    <source>
        <strain evidence="7">DSM 15103</strain>
    </source>
</reference>
<dbReference type="Proteomes" id="UP000219036">
    <property type="component" value="Unassembled WGS sequence"/>
</dbReference>
<name>A0A285NCA2_9AQUI</name>
<sequence>MEVLDYHKLKIFKTVADTRSFSKAAELLFLSQPTVTLQIKKIENYLGITLFRRDKKGVILTEEGKILYEYASKILDDYNLLEEGLSNLRENLQKSLRIGASTTIGDFLLPDILPSFLKDKEGVKVNLFVGNSKEIEEGILSKTFYIGLIEDEVHSNKYEQFEFFSDEIILIASKNTDIPDVVAPKDLQNYRFVFREQGSGTRNIVEKRLEKEGVKIKADMEISSSKAIARLVANSDYLSFVSRLVVKNLLGIHLKEVKIKGIKFTRKFYCITQKNIRLPKIDREFVNYLINIEK</sequence>
<protein>
    <submittedName>
        <fullName evidence="6">DNA-binding transcriptional regulator, LysR family</fullName>
    </submittedName>
</protein>
<dbReference type="RefSeq" id="WP_096999903.1">
    <property type="nucleotide sequence ID" value="NZ_OBEI01000002.1"/>
</dbReference>
<proteinExistence type="inferred from homology"/>
<dbReference type="Gene3D" id="1.10.10.10">
    <property type="entry name" value="Winged helix-like DNA-binding domain superfamily/Winged helix DNA-binding domain"/>
    <property type="match status" value="1"/>
</dbReference>
<accession>A0A285NCA2</accession>
<dbReference type="OrthoDB" id="9785745at2"/>
<dbReference type="InterPro" id="IPR000847">
    <property type="entry name" value="LysR_HTH_N"/>
</dbReference>
<dbReference type="AlphaFoldDB" id="A0A285NCA2"/>
<evidence type="ECO:0000256" key="3">
    <source>
        <dbReference type="ARBA" id="ARBA00023125"/>
    </source>
</evidence>
<dbReference type="SUPFAM" id="SSF53850">
    <property type="entry name" value="Periplasmic binding protein-like II"/>
    <property type="match status" value="1"/>
</dbReference>
<dbReference type="EMBL" id="OBEI01000002">
    <property type="protein sequence ID" value="SNZ06567.1"/>
    <property type="molecule type" value="Genomic_DNA"/>
</dbReference>
<comment type="similarity">
    <text evidence="1">Belongs to the LysR transcriptional regulatory family.</text>
</comment>
<dbReference type="SUPFAM" id="SSF46785">
    <property type="entry name" value="Winged helix' DNA-binding domain"/>
    <property type="match status" value="1"/>
</dbReference>
<evidence type="ECO:0000256" key="4">
    <source>
        <dbReference type="ARBA" id="ARBA00023163"/>
    </source>
</evidence>
<dbReference type="PRINTS" id="PR00039">
    <property type="entry name" value="HTHLYSR"/>
</dbReference>
<dbReference type="InterPro" id="IPR005119">
    <property type="entry name" value="LysR_subst-bd"/>
</dbReference>
<evidence type="ECO:0000256" key="1">
    <source>
        <dbReference type="ARBA" id="ARBA00009437"/>
    </source>
</evidence>